<feature type="region of interest" description="Disordered" evidence="1">
    <location>
        <begin position="96"/>
        <end position="157"/>
    </location>
</feature>
<dbReference type="AlphaFoldDB" id="A0A2I1CLY2"/>
<dbReference type="Proteomes" id="UP000234474">
    <property type="component" value="Unassembled WGS sequence"/>
</dbReference>
<keyword evidence="4" id="KW-1185">Reference proteome</keyword>
<dbReference type="RefSeq" id="XP_024687235.1">
    <property type="nucleotide sequence ID" value="XM_024828650.1"/>
</dbReference>
<feature type="compositionally biased region" description="Polar residues" evidence="1">
    <location>
        <begin position="136"/>
        <end position="151"/>
    </location>
</feature>
<comment type="caution">
    <text evidence="3">The sequence shown here is derived from an EMBL/GenBank/DDBJ whole genome shotgun (WGS) entry which is preliminary data.</text>
</comment>
<dbReference type="EMBL" id="MSZS01000001">
    <property type="protein sequence ID" value="PKX98640.1"/>
    <property type="molecule type" value="Genomic_DNA"/>
</dbReference>
<accession>A0A2I1CLY2</accession>
<name>A0A2I1CLY2_ASPN1</name>
<dbReference type="OrthoDB" id="5416097at2759"/>
<evidence type="ECO:0000313" key="4">
    <source>
        <dbReference type="Proteomes" id="UP000234474"/>
    </source>
</evidence>
<dbReference type="VEuPathDB" id="FungiDB:P174DRAFT_447239"/>
<dbReference type="OMA" id="WNVITER"/>
<evidence type="ECO:0000313" key="3">
    <source>
        <dbReference type="EMBL" id="PKX98640.1"/>
    </source>
</evidence>
<protein>
    <recommendedName>
        <fullName evidence="2">HNH nuclease domain-containing protein</fullName>
    </recommendedName>
</protein>
<gene>
    <name evidence="3" type="ORF">P174DRAFT_447239</name>
</gene>
<dbReference type="Pfam" id="PF13391">
    <property type="entry name" value="HNH_2"/>
    <property type="match status" value="1"/>
</dbReference>
<proteinExistence type="predicted"/>
<dbReference type="GeneID" id="36535976"/>
<sequence length="401" mass="43855">MASEMRVIVSGGISAELHEKRRQALIDQLNLALGGAAECAQGVWAALWLCSIEKLEEYVQHIKQSPDSLIVTSLHTTAVVTDIVKPWLTSRVKKTVASSVPGTPVGGAASPASPSIPTTTSPTTPNPKRRRLHLDTNFSSSGPNSPRSATAQRAALERDGERCVITNRRGCTQSAHIYPYSLRDGVGPKCARFWDALSMFWPPSTIEEWKADVFGGSNTEFCSNRITLSADVHIYRGKGLFALKPVSMSEDEKTLQLEFHWLRPVQQSSSTVLLSDKPSLEESLNGIDKDIALYNSEGRLVSSGDKIWMKTDDPLDRPLPSVKLLALQWALQRLASLSGAAEAVDVLLDSDDEDNDDMVRLYDSEEDYSKVDDMFDDSASTKTTNRLASCDTETTPAVQGV</sequence>
<organism evidence="3 4">
    <name type="scientific">Aspergillus novofumigatus (strain IBT 16806)</name>
    <dbReference type="NCBI Taxonomy" id="1392255"/>
    <lineage>
        <taxon>Eukaryota</taxon>
        <taxon>Fungi</taxon>
        <taxon>Dikarya</taxon>
        <taxon>Ascomycota</taxon>
        <taxon>Pezizomycotina</taxon>
        <taxon>Eurotiomycetes</taxon>
        <taxon>Eurotiomycetidae</taxon>
        <taxon>Eurotiales</taxon>
        <taxon>Aspergillaceae</taxon>
        <taxon>Aspergillus</taxon>
        <taxon>Aspergillus subgen. Fumigati</taxon>
    </lineage>
</organism>
<feature type="domain" description="HNH nuclease" evidence="2">
    <location>
        <begin position="163"/>
        <end position="243"/>
    </location>
</feature>
<feature type="compositionally biased region" description="Low complexity" evidence="1">
    <location>
        <begin position="101"/>
        <end position="123"/>
    </location>
</feature>
<evidence type="ECO:0000259" key="2">
    <source>
        <dbReference type="Pfam" id="PF13391"/>
    </source>
</evidence>
<feature type="compositionally biased region" description="Polar residues" evidence="1">
    <location>
        <begin position="378"/>
        <end position="401"/>
    </location>
</feature>
<evidence type="ECO:0000256" key="1">
    <source>
        <dbReference type="SAM" id="MobiDB-lite"/>
    </source>
</evidence>
<reference evidence="4" key="1">
    <citation type="journal article" date="2018" name="Proc. Natl. Acad. Sci. U.S.A.">
        <title>Linking secondary metabolites to gene clusters through genome sequencing of six diverse Aspergillus species.</title>
        <authorList>
            <person name="Kaerboelling I."/>
            <person name="Vesth T.C."/>
            <person name="Frisvad J.C."/>
            <person name="Nybo J.L."/>
            <person name="Theobald S."/>
            <person name="Kuo A."/>
            <person name="Bowyer P."/>
            <person name="Matsuda Y."/>
            <person name="Mondo S."/>
            <person name="Lyhne E.K."/>
            <person name="Kogle M.E."/>
            <person name="Clum A."/>
            <person name="Lipzen A."/>
            <person name="Salamov A."/>
            <person name="Ngan C.Y."/>
            <person name="Daum C."/>
            <person name="Chiniquy J."/>
            <person name="Barry K."/>
            <person name="LaButti K."/>
            <person name="Haridas S."/>
            <person name="Simmons B.A."/>
            <person name="Magnuson J.K."/>
            <person name="Mortensen U.H."/>
            <person name="Larsen T.O."/>
            <person name="Grigoriev I.V."/>
            <person name="Baker S.E."/>
            <person name="Andersen M.R."/>
        </authorList>
    </citation>
    <scope>NUCLEOTIDE SEQUENCE [LARGE SCALE GENOMIC DNA]</scope>
    <source>
        <strain evidence="4">IBT 16806</strain>
    </source>
</reference>
<feature type="region of interest" description="Disordered" evidence="1">
    <location>
        <begin position="374"/>
        <end position="401"/>
    </location>
</feature>
<dbReference type="InterPro" id="IPR003615">
    <property type="entry name" value="HNH_nuc"/>
</dbReference>